<feature type="region of interest" description="Disordered" evidence="1">
    <location>
        <begin position="22"/>
        <end position="47"/>
    </location>
</feature>
<feature type="compositionally biased region" description="Basic and acidic residues" evidence="1">
    <location>
        <begin position="170"/>
        <end position="181"/>
    </location>
</feature>
<sequence length="189" mass="21194">MTLATPAFARWRSACTCRVSTRKCKSQTPRRRHHEQQHHHQEKQRRDQAIANATGLRVLSAIAAAVPVRLLKRDLFFVLEKVVSVLDESRIETLARQHGIRQKRDEGGIAKTLLAFMRRADEGTLSRLMVEATILLAASRHNGTSVLKDAATLYKVDIDAIGQKVKQEFAAKEKAKKEPKPVAKAKKVA</sequence>
<accession>A0A9X0QCI0</accession>
<dbReference type="RefSeq" id="WP_260698087.1">
    <property type="nucleotide sequence ID" value="NZ_JACHEB010000003.1"/>
</dbReference>
<evidence type="ECO:0000313" key="3">
    <source>
        <dbReference type="Proteomes" id="UP000535182"/>
    </source>
</evidence>
<evidence type="ECO:0000256" key="1">
    <source>
        <dbReference type="SAM" id="MobiDB-lite"/>
    </source>
</evidence>
<organism evidence="2 3">
    <name type="scientific">Tunturiibacter gelidiferens</name>
    <dbReference type="NCBI Taxonomy" id="3069689"/>
    <lineage>
        <taxon>Bacteria</taxon>
        <taxon>Pseudomonadati</taxon>
        <taxon>Acidobacteriota</taxon>
        <taxon>Terriglobia</taxon>
        <taxon>Terriglobales</taxon>
        <taxon>Acidobacteriaceae</taxon>
        <taxon>Tunturiibacter</taxon>
    </lineage>
</organism>
<evidence type="ECO:0000313" key="2">
    <source>
        <dbReference type="EMBL" id="MBB5327836.1"/>
    </source>
</evidence>
<feature type="region of interest" description="Disordered" evidence="1">
    <location>
        <begin position="170"/>
        <end position="189"/>
    </location>
</feature>
<keyword evidence="3" id="KW-1185">Reference proteome</keyword>
<dbReference type="Proteomes" id="UP000535182">
    <property type="component" value="Unassembled WGS sequence"/>
</dbReference>
<feature type="compositionally biased region" description="Basic residues" evidence="1">
    <location>
        <begin position="22"/>
        <end position="43"/>
    </location>
</feature>
<protein>
    <submittedName>
        <fullName evidence="2">Uncharacterized protein</fullName>
    </submittedName>
</protein>
<gene>
    <name evidence="2" type="ORF">HDF14_001442</name>
</gene>
<proteinExistence type="predicted"/>
<name>A0A9X0QCI0_9BACT</name>
<reference evidence="2 3" key="1">
    <citation type="submission" date="2020-08" db="EMBL/GenBank/DDBJ databases">
        <title>Genomic Encyclopedia of Type Strains, Phase IV (KMG-V): Genome sequencing to study the core and pangenomes of soil and plant-associated prokaryotes.</title>
        <authorList>
            <person name="Whitman W."/>
        </authorList>
    </citation>
    <scope>NUCLEOTIDE SEQUENCE [LARGE SCALE GENOMIC DNA]</scope>
    <source>
        <strain evidence="2 3">X5P2</strain>
    </source>
</reference>
<dbReference type="EMBL" id="JACHEB010000003">
    <property type="protein sequence ID" value="MBB5327836.1"/>
    <property type="molecule type" value="Genomic_DNA"/>
</dbReference>
<dbReference type="AlphaFoldDB" id="A0A9X0QCI0"/>
<comment type="caution">
    <text evidence="2">The sequence shown here is derived from an EMBL/GenBank/DDBJ whole genome shotgun (WGS) entry which is preliminary data.</text>
</comment>